<name>A0A0A9AJD5_ARUDO</name>
<protein>
    <submittedName>
        <fullName evidence="1">Uncharacterized protein</fullName>
    </submittedName>
</protein>
<proteinExistence type="predicted"/>
<dbReference type="EMBL" id="GBRH01246624">
    <property type="protein sequence ID" value="JAD51271.1"/>
    <property type="molecule type" value="Transcribed_RNA"/>
</dbReference>
<evidence type="ECO:0000313" key="1">
    <source>
        <dbReference type="EMBL" id="JAD51271.1"/>
    </source>
</evidence>
<sequence>MCICLFMSYI</sequence>
<reference evidence="1" key="2">
    <citation type="journal article" date="2015" name="Data Brief">
        <title>Shoot transcriptome of the giant reed, Arundo donax.</title>
        <authorList>
            <person name="Barrero R.A."/>
            <person name="Guerrero F.D."/>
            <person name="Moolhuijzen P."/>
            <person name="Goolsby J.A."/>
            <person name="Tidwell J."/>
            <person name="Bellgard S.E."/>
            <person name="Bellgard M.I."/>
        </authorList>
    </citation>
    <scope>NUCLEOTIDE SEQUENCE</scope>
    <source>
        <tissue evidence="1">Shoot tissue taken approximately 20 cm above the soil surface</tissue>
    </source>
</reference>
<organism evidence="1">
    <name type="scientific">Arundo donax</name>
    <name type="common">Giant reed</name>
    <name type="synonym">Donax arundinaceus</name>
    <dbReference type="NCBI Taxonomy" id="35708"/>
    <lineage>
        <taxon>Eukaryota</taxon>
        <taxon>Viridiplantae</taxon>
        <taxon>Streptophyta</taxon>
        <taxon>Embryophyta</taxon>
        <taxon>Tracheophyta</taxon>
        <taxon>Spermatophyta</taxon>
        <taxon>Magnoliopsida</taxon>
        <taxon>Liliopsida</taxon>
        <taxon>Poales</taxon>
        <taxon>Poaceae</taxon>
        <taxon>PACMAD clade</taxon>
        <taxon>Arundinoideae</taxon>
        <taxon>Arundineae</taxon>
        <taxon>Arundo</taxon>
    </lineage>
</organism>
<accession>A0A0A9AJD5</accession>
<reference evidence="1" key="1">
    <citation type="submission" date="2014-09" db="EMBL/GenBank/DDBJ databases">
        <authorList>
            <person name="Magalhaes I.L.F."/>
            <person name="Oliveira U."/>
            <person name="Santos F.R."/>
            <person name="Vidigal T.H.D.A."/>
            <person name="Brescovit A.D."/>
            <person name="Santos A.J."/>
        </authorList>
    </citation>
    <scope>NUCLEOTIDE SEQUENCE</scope>
    <source>
        <tissue evidence="1">Shoot tissue taken approximately 20 cm above the soil surface</tissue>
    </source>
</reference>